<protein>
    <submittedName>
        <fullName evidence="1">Uncharacterized protein</fullName>
    </submittedName>
</protein>
<comment type="caution">
    <text evidence="1">The sequence shown here is derived from an EMBL/GenBank/DDBJ whole genome shotgun (WGS) entry which is preliminary data.</text>
</comment>
<sequence length="53" mass="6255">MWVMHALRQNVVVLACLPFSRRLTARPMESEHLEWNSTLFSYLEINVVQSFTC</sequence>
<evidence type="ECO:0000313" key="2">
    <source>
        <dbReference type="Proteomes" id="UP000626244"/>
    </source>
</evidence>
<proteinExistence type="predicted"/>
<organism evidence="1 2">
    <name type="scientific">Gottfriedia solisilvae</name>
    <dbReference type="NCBI Taxonomy" id="1516104"/>
    <lineage>
        <taxon>Bacteria</taxon>
        <taxon>Bacillati</taxon>
        <taxon>Bacillota</taxon>
        <taxon>Bacilli</taxon>
        <taxon>Bacillales</taxon>
        <taxon>Bacillaceae</taxon>
        <taxon>Gottfriedia</taxon>
    </lineage>
</organism>
<dbReference type="AlphaFoldDB" id="A0A8J3EZG3"/>
<reference evidence="2" key="1">
    <citation type="journal article" date="2019" name="Int. J. Syst. Evol. Microbiol.">
        <title>The Global Catalogue of Microorganisms (GCM) 10K type strain sequencing project: providing services to taxonomists for standard genome sequencing and annotation.</title>
        <authorList>
            <consortium name="The Broad Institute Genomics Platform"/>
            <consortium name="The Broad Institute Genome Sequencing Center for Infectious Disease"/>
            <person name="Wu L."/>
            <person name="Ma J."/>
        </authorList>
    </citation>
    <scope>NUCLEOTIDE SEQUENCE [LARGE SCALE GENOMIC DNA]</scope>
    <source>
        <strain evidence="2">CGMCC 1.14993</strain>
    </source>
</reference>
<evidence type="ECO:0000313" key="1">
    <source>
        <dbReference type="EMBL" id="GGI09931.1"/>
    </source>
</evidence>
<dbReference type="EMBL" id="BMHB01000001">
    <property type="protein sequence ID" value="GGI09931.1"/>
    <property type="molecule type" value="Genomic_DNA"/>
</dbReference>
<accession>A0A8J3EZG3</accession>
<keyword evidence="2" id="KW-1185">Reference proteome</keyword>
<name>A0A8J3EZG3_9BACI</name>
<gene>
    <name evidence="1" type="ORF">GCM10007380_00250</name>
</gene>
<dbReference type="Proteomes" id="UP000626244">
    <property type="component" value="Unassembled WGS sequence"/>
</dbReference>